<name>A0A812C0J0_ACAPH</name>
<dbReference type="Proteomes" id="UP000597762">
    <property type="component" value="Unassembled WGS sequence"/>
</dbReference>
<reference evidence="1" key="1">
    <citation type="submission" date="2021-01" db="EMBL/GenBank/DDBJ databases">
        <authorList>
            <person name="Li R."/>
            <person name="Bekaert M."/>
        </authorList>
    </citation>
    <scope>NUCLEOTIDE SEQUENCE</scope>
    <source>
        <strain evidence="1">Farmed</strain>
    </source>
</reference>
<keyword evidence="2" id="KW-1185">Reference proteome</keyword>
<sequence>MFYVVSLSKCRLFSPLPARYAKTSYFYHFIYHSLFLLLLPPSPSPLPRLCFFFHLLLLFPPFTSTTISSHSLRRLPQQLSHCTTYPFLPPPTTTLLPLFLPTLLQRSNSSSPFSSPSFFFNHQPHCACLPHYSHSSSFLHTHCWHRLPLLIP</sequence>
<evidence type="ECO:0000313" key="1">
    <source>
        <dbReference type="EMBL" id="CAE1251199.1"/>
    </source>
</evidence>
<organism evidence="1 2">
    <name type="scientific">Acanthosepion pharaonis</name>
    <name type="common">Pharaoh cuttlefish</name>
    <name type="synonym">Sepia pharaonis</name>
    <dbReference type="NCBI Taxonomy" id="158019"/>
    <lineage>
        <taxon>Eukaryota</taxon>
        <taxon>Metazoa</taxon>
        <taxon>Spiralia</taxon>
        <taxon>Lophotrochozoa</taxon>
        <taxon>Mollusca</taxon>
        <taxon>Cephalopoda</taxon>
        <taxon>Coleoidea</taxon>
        <taxon>Decapodiformes</taxon>
        <taxon>Sepiida</taxon>
        <taxon>Sepiina</taxon>
        <taxon>Sepiidae</taxon>
        <taxon>Acanthosepion</taxon>
    </lineage>
</organism>
<gene>
    <name evidence="1" type="ORF">SPHA_27419</name>
</gene>
<protein>
    <submittedName>
        <fullName evidence="1">Uncharacterized protein</fullName>
    </submittedName>
</protein>
<accession>A0A812C0J0</accession>
<proteinExistence type="predicted"/>
<comment type="caution">
    <text evidence="1">The sequence shown here is derived from an EMBL/GenBank/DDBJ whole genome shotgun (WGS) entry which is preliminary data.</text>
</comment>
<dbReference type="EMBL" id="CAHIKZ030001064">
    <property type="protein sequence ID" value="CAE1251199.1"/>
    <property type="molecule type" value="Genomic_DNA"/>
</dbReference>
<evidence type="ECO:0000313" key="2">
    <source>
        <dbReference type="Proteomes" id="UP000597762"/>
    </source>
</evidence>
<dbReference type="AlphaFoldDB" id="A0A812C0J0"/>